<evidence type="ECO:0000256" key="6">
    <source>
        <dbReference type="HAMAP-Rule" id="MF_01974"/>
    </source>
</evidence>
<feature type="binding site" evidence="6">
    <location>
        <position position="203"/>
    </location>
    <ligand>
        <name>a divalent metal cation</name>
        <dbReference type="ChEBI" id="CHEBI:60240"/>
        <label>2</label>
        <note>catalytic</note>
    </ligand>
</feature>
<comment type="function">
    <text evidence="1 6">Removes the N-terminal methionine from nascent proteins. The N-terminal methionine is often cleaved when the second residue in the primary sequence is small and uncharged (Met-Ala-, Cys, Gly, Pro, Ser, Thr, or Val). Requires deformylation of the N(alpha)-formylated initiator methionine before it can be hydrolyzed.</text>
</comment>
<feature type="binding site" evidence="6">
    <location>
        <position position="234"/>
    </location>
    <ligand>
        <name>a divalent metal cation</name>
        <dbReference type="ChEBI" id="CHEBI:60240"/>
        <label>1</label>
    </ligand>
</feature>
<keyword evidence="5 6" id="KW-0378">Hydrolase</keyword>
<keyword evidence="10" id="KW-1185">Reference proteome</keyword>
<feature type="binding site" evidence="6">
    <location>
        <position position="170"/>
    </location>
    <ligand>
        <name>a divalent metal cation</name>
        <dbReference type="ChEBI" id="CHEBI:60240"/>
        <label>2</label>
        <note>catalytic</note>
    </ligand>
</feature>
<comment type="catalytic activity">
    <reaction evidence="6 7">
        <text>Release of N-terminal amino acids, preferentially methionine, from peptides and arylamides.</text>
        <dbReference type="EC" id="3.4.11.18"/>
    </reaction>
</comment>
<dbReference type="GO" id="GO:0070006">
    <property type="term" value="F:metalloaminopeptidase activity"/>
    <property type="evidence" value="ECO:0007669"/>
    <property type="project" value="UniProtKB-UniRule"/>
</dbReference>
<dbReference type="PRINTS" id="PR00599">
    <property type="entry name" value="MAPEPTIDASE"/>
</dbReference>
<evidence type="ECO:0000313" key="9">
    <source>
        <dbReference type="EMBL" id="CEP77510.1"/>
    </source>
</evidence>
<dbReference type="KEGG" id="dtn:DTL3_0179"/>
<keyword evidence="2 6" id="KW-0031">Aminopeptidase</keyword>
<dbReference type="RefSeq" id="WP_045087122.1">
    <property type="nucleotide sequence ID" value="NZ_LN824141.1"/>
</dbReference>
<reference evidence="10" key="1">
    <citation type="submission" date="2014-11" db="EMBL/GenBank/DDBJ databases">
        <authorList>
            <person name="Wibberg D."/>
        </authorList>
    </citation>
    <scope>NUCLEOTIDE SEQUENCE [LARGE SCALE GENOMIC DNA]</scope>
    <source>
        <strain evidence="10">L3</strain>
    </source>
</reference>
<dbReference type="SUPFAM" id="SSF55920">
    <property type="entry name" value="Creatinase/aminopeptidase"/>
    <property type="match status" value="1"/>
</dbReference>
<dbReference type="EMBL" id="LN824141">
    <property type="protein sequence ID" value="CEP77510.1"/>
    <property type="molecule type" value="Genomic_DNA"/>
</dbReference>
<proteinExistence type="inferred from homology"/>
<feature type="domain" description="Peptidase M24" evidence="8">
    <location>
        <begin position="11"/>
        <end position="240"/>
    </location>
</feature>
<evidence type="ECO:0000256" key="3">
    <source>
        <dbReference type="ARBA" id="ARBA00022670"/>
    </source>
</evidence>
<dbReference type="InterPro" id="IPR002467">
    <property type="entry name" value="Pept_M24A_MAP1"/>
</dbReference>
<feature type="binding site" evidence="6">
    <location>
        <position position="78"/>
    </location>
    <ligand>
        <name>substrate</name>
    </ligand>
</feature>
<evidence type="ECO:0000256" key="1">
    <source>
        <dbReference type="ARBA" id="ARBA00002521"/>
    </source>
</evidence>
<feature type="binding site" evidence="6">
    <location>
        <position position="234"/>
    </location>
    <ligand>
        <name>a divalent metal cation</name>
        <dbReference type="ChEBI" id="CHEBI:60240"/>
        <label>2</label>
        <note>catalytic</note>
    </ligand>
</feature>
<dbReference type="GO" id="GO:0004239">
    <property type="term" value="F:initiator methionyl aminopeptidase activity"/>
    <property type="evidence" value="ECO:0007669"/>
    <property type="project" value="UniProtKB-UniRule"/>
</dbReference>
<feature type="binding site" evidence="6">
    <location>
        <position position="96"/>
    </location>
    <ligand>
        <name>a divalent metal cation</name>
        <dbReference type="ChEBI" id="CHEBI:60240"/>
        <label>1</label>
    </ligand>
</feature>
<sequence>MIIIKTDEEIEKMRRAGIKLARLLDDLLPDIIKEGVDGETVEKYVLEYFRKENATPTFKGYLGYKYAINFSVNEEVVHGFPLKSKILKNGDIVSVDCGLTYEGYIADAARTYIIGYVSKREQELVEATRESLYLGIEKAVIGNTIGDIGSTIQYYIENKGFSVIREYVGHGVGRKLHEDPQIPNYGKPGRGPKIRKNMTLAIEPMVAMGNYEVQILPDGWTAITKDRSKAAHFEHTIAITSNGPEILTKL</sequence>
<dbReference type="GO" id="GO:0005829">
    <property type="term" value="C:cytosol"/>
    <property type="evidence" value="ECO:0007669"/>
    <property type="project" value="TreeGrafter"/>
</dbReference>
<feature type="binding site" evidence="6">
    <location>
        <position position="107"/>
    </location>
    <ligand>
        <name>a divalent metal cation</name>
        <dbReference type="ChEBI" id="CHEBI:60240"/>
        <label>1</label>
    </ligand>
</feature>
<dbReference type="HAMAP" id="MF_01974">
    <property type="entry name" value="MetAP_1"/>
    <property type="match status" value="1"/>
</dbReference>
<dbReference type="PANTHER" id="PTHR43330">
    <property type="entry name" value="METHIONINE AMINOPEPTIDASE"/>
    <property type="match status" value="1"/>
</dbReference>
<dbReference type="InterPro" id="IPR001714">
    <property type="entry name" value="Pept_M24_MAP"/>
</dbReference>
<name>A0A0C7NZR6_DEFTU</name>
<dbReference type="AlphaFoldDB" id="A0A0C7NZR6"/>
<dbReference type="PANTHER" id="PTHR43330:SF27">
    <property type="entry name" value="METHIONINE AMINOPEPTIDASE"/>
    <property type="match status" value="1"/>
</dbReference>
<dbReference type="GO" id="GO:0046872">
    <property type="term" value="F:metal ion binding"/>
    <property type="evidence" value="ECO:0007669"/>
    <property type="project" value="UniProtKB-UniRule"/>
</dbReference>
<evidence type="ECO:0000256" key="4">
    <source>
        <dbReference type="ARBA" id="ARBA00022723"/>
    </source>
</evidence>
<dbReference type="InterPro" id="IPR000994">
    <property type="entry name" value="Pept_M24"/>
</dbReference>
<comment type="cofactor">
    <cofactor evidence="6">
        <name>Co(2+)</name>
        <dbReference type="ChEBI" id="CHEBI:48828"/>
    </cofactor>
    <cofactor evidence="6">
        <name>Zn(2+)</name>
        <dbReference type="ChEBI" id="CHEBI:29105"/>
    </cofactor>
    <cofactor evidence="6">
        <name>Mn(2+)</name>
        <dbReference type="ChEBI" id="CHEBI:29035"/>
    </cofactor>
    <cofactor evidence="6">
        <name>Fe(2+)</name>
        <dbReference type="ChEBI" id="CHEBI:29033"/>
    </cofactor>
    <text evidence="6">Binds 2 divalent metal cations per subunit. Has a high-affinity and a low affinity metal-binding site. The true nature of the physiological cofactor is under debate. The enzyme is active with cobalt, zinc, manganese or divalent iron ions. Most likely, methionine aminopeptidases function as mononuclear Fe(2+)-metalloproteases under physiological conditions, and the catalytically relevant metal-binding site has been assigned to the histidine-containing high-affinity site.</text>
</comment>
<keyword evidence="3 6" id="KW-0645">Protease</keyword>
<evidence type="ECO:0000259" key="8">
    <source>
        <dbReference type="Pfam" id="PF00557"/>
    </source>
</evidence>
<comment type="subunit">
    <text evidence="6">Monomer.</text>
</comment>
<organism evidence="9 10">
    <name type="scientific">Defluviitoga tunisiensis</name>
    <dbReference type="NCBI Taxonomy" id="1006576"/>
    <lineage>
        <taxon>Bacteria</taxon>
        <taxon>Thermotogati</taxon>
        <taxon>Thermotogota</taxon>
        <taxon>Thermotogae</taxon>
        <taxon>Petrotogales</taxon>
        <taxon>Petrotogaceae</taxon>
        <taxon>Defluviitoga</taxon>
    </lineage>
</organism>
<dbReference type="Proteomes" id="UP000032809">
    <property type="component" value="Chromosome I"/>
</dbReference>
<dbReference type="NCBIfam" id="TIGR00500">
    <property type="entry name" value="met_pdase_I"/>
    <property type="match status" value="1"/>
</dbReference>
<feature type="binding site" evidence="6">
    <location>
        <position position="107"/>
    </location>
    <ligand>
        <name>a divalent metal cation</name>
        <dbReference type="ChEBI" id="CHEBI:60240"/>
        <label>2</label>
        <note>catalytic</note>
    </ligand>
</feature>
<evidence type="ECO:0000256" key="7">
    <source>
        <dbReference type="RuleBase" id="RU003653"/>
    </source>
</evidence>
<dbReference type="PATRIC" id="fig|1006576.9.peg.174"/>
<evidence type="ECO:0000256" key="5">
    <source>
        <dbReference type="ARBA" id="ARBA00022801"/>
    </source>
</evidence>
<dbReference type="InterPro" id="IPR036005">
    <property type="entry name" value="Creatinase/aminopeptidase-like"/>
</dbReference>
<dbReference type="Pfam" id="PF00557">
    <property type="entry name" value="Peptidase_M24"/>
    <property type="match status" value="1"/>
</dbReference>
<feature type="binding site" evidence="6">
    <location>
        <position position="177"/>
    </location>
    <ligand>
        <name>substrate</name>
    </ligand>
</feature>
<dbReference type="HOGENOM" id="CLU_015857_0_1_0"/>
<keyword evidence="4 6" id="KW-0479">Metal-binding</keyword>
<dbReference type="CDD" id="cd01086">
    <property type="entry name" value="MetAP1"/>
    <property type="match status" value="1"/>
</dbReference>
<dbReference type="Gene3D" id="3.90.230.10">
    <property type="entry name" value="Creatinase/methionine aminopeptidase superfamily"/>
    <property type="match status" value="1"/>
</dbReference>
<dbReference type="OrthoDB" id="9802055at2"/>
<evidence type="ECO:0000256" key="2">
    <source>
        <dbReference type="ARBA" id="ARBA00022438"/>
    </source>
</evidence>
<dbReference type="PROSITE" id="PS00680">
    <property type="entry name" value="MAP_1"/>
    <property type="match status" value="1"/>
</dbReference>
<gene>
    <name evidence="6 9" type="primary">map</name>
    <name evidence="9" type="ORF">DTL3_0179</name>
</gene>
<comment type="similarity">
    <text evidence="6">Belongs to the peptidase M24A family. Methionine aminopeptidase type 1 subfamily.</text>
</comment>
<accession>A0A0C7NZR6</accession>
<protein>
    <recommendedName>
        <fullName evidence="6 7">Methionine aminopeptidase</fullName>
        <shortName evidence="6">MAP</shortName>
        <shortName evidence="6">MetAP</shortName>
        <ecNumber evidence="6 7">3.4.11.18</ecNumber>
    </recommendedName>
    <alternativeName>
        <fullName evidence="6">Peptidase M</fullName>
    </alternativeName>
</protein>
<dbReference type="EC" id="3.4.11.18" evidence="6 7"/>
<evidence type="ECO:0000313" key="10">
    <source>
        <dbReference type="Proteomes" id="UP000032809"/>
    </source>
</evidence>
<dbReference type="STRING" id="1006576.DTL3_0179"/>
<dbReference type="GO" id="GO:0006508">
    <property type="term" value="P:proteolysis"/>
    <property type="evidence" value="ECO:0007669"/>
    <property type="project" value="UniProtKB-KW"/>
</dbReference>